<accession>A0A2M8QBQ5</accession>
<proteinExistence type="predicted"/>
<dbReference type="Proteomes" id="UP000230790">
    <property type="component" value="Unassembled WGS sequence"/>
</dbReference>
<dbReference type="SMART" id="SM00327">
    <property type="entry name" value="VWA"/>
    <property type="match status" value="2"/>
</dbReference>
<sequence>MLSFSQPIVLTLLVLLPISALIAWPRLLTRRRAAGSRPGGPWRLNKHALSALVVRWALLTSLIFALAGLQAVQFTNKLAVVFAIDASDSVGPSGVEQAAQFVREALRSMRTDGNDEAAVIVFGADAQIERAMSSMRDLAPMGAQVRSAGTNVEGAIRLSLSLFPADAAKRIVLLSDGQQTVGDAEAAARLARAADIRLDVVVLPSVQGPDAAIERIDAPQQASVGQIIPLQIVVRSNQAMRAQLTVFSGPDIVAQEVVNLTPGLNAFNVRANATRTGFSAFRVQISPERDVRPQNNALVSSVIVGGPPRILLVSVPPAFSSSGVDEVGALKAALSAIGIEYDQVSPRAMPSEIQSLAGYQAVVLANVPARELSLRAMYSLQSYVRDVGGGLVVIGGPNSYGVGGYFKTPLEETLPVEMQVKDPKRFPSVSIVVVMDKSGSMSAIENGVTKMRLAAEAAARVAELVNEDDEVTVIGFDTELVDLIGPFLGRDKNKYINQILSIAPGGGGIYVYESLLEAQKIIAKSTKLSKFIILLADGNDAERQEGVPELVRKMRDEYNTTLSVVAFGDGSDIPFLKRIAAIGKGRYHFTDKAANLPTIFTEEAALAQRSYIVEQRFFPRLGMSHPILSGINEVPALQGYIASTAKPAAQVILRANESDPLLAVWQYGLGRAVAFTSDATGRWAKNWVRWGDFPKFWAQAIRWTILDRGQSSIQVNVQQRDEQTVIVAEVPESQIATDLKLMATVIESDGQARELALMQTAPGRYEAETYLDQAGAYFVRVAPSHTAASPPVAGLSETIVAYVRPYSPEYAQVEGGEENLRDWALLGGGEVLTSPAQAFALNAPVAASRTDLFPLLLALAALLLPFDVGVRRITVSLRRLLGLSGEKLAPAGSLESSGRMDQLFRAKTRVTREPVPQIMPRRPAQTPLASPPAAAEAQVPSPQQAAATASELLRRRRQRAQAEDDAKATGGEQA</sequence>
<evidence type="ECO:0000256" key="1">
    <source>
        <dbReference type="SAM" id="MobiDB-lite"/>
    </source>
</evidence>
<dbReference type="Gene3D" id="3.40.50.880">
    <property type="match status" value="2"/>
</dbReference>
<dbReference type="Gene3D" id="3.40.50.410">
    <property type="entry name" value="von Willebrand factor, type A domain"/>
    <property type="match status" value="1"/>
</dbReference>
<protein>
    <recommendedName>
        <fullName evidence="3">VWFA domain-containing protein</fullName>
    </recommendedName>
</protein>
<dbReference type="Pfam" id="PF00092">
    <property type="entry name" value="VWA"/>
    <property type="match status" value="2"/>
</dbReference>
<evidence type="ECO:0000313" key="5">
    <source>
        <dbReference type="Proteomes" id="UP000230790"/>
    </source>
</evidence>
<dbReference type="PANTHER" id="PTHR37947:SF2">
    <property type="entry name" value="VON WILLEBRAND FACTOR TYPE A"/>
    <property type="match status" value="1"/>
</dbReference>
<feature type="transmembrane region" description="Helical" evidence="2">
    <location>
        <begin position="6"/>
        <end position="27"/>
    </location>
</feature>
<dbReference type="InterPro" id="IPR036465">
    <property type="entry name" value="vWFA_dom_sf"/>
</dbReference>
<dbReference type="SUPFAM" id="SSF52317">
    <property type="entry name" value="Class I glutamine amidotransferase-like"/>
    <property type="match status" value="1"/>
</dbReference>
<keyword evidence="2" id="KW-0812">Transmembrane</keyword>
<feature type="transmembrane region" description="Helical" evidence="2">
    <location>
        <begin position="48"/>
        <end position="69"/>
    </location>
</feature>
<evidence type="ECO:0000256" key="2">
    <source>
        <dbReference type="SAM" id="Phobius"/>
    </source>
</evidence>
<reference evidence="4 5" key="1">
    <citation type="submission" date="2017-11" db="EMBL/GenBank/DDBJ databases">
        <title>Evolution of Phototrophy in the Chloroflexi Phylum Driven by Horizontal Gene Transfer.</title>
        <authorList>
            <person name="Ward L.M."/>
            <person name="Hemp J."/>
            <person name="Shih P.M."/>
            <person name="Mcglynn S.E."/>
            <person name="Fischer W."/>
        </authorList>
    </citation>
    <scope>NUCLEOTIDE SEQUENCE [LARGE SCALE GENOMIC DNA]</scope>
    <source>
        <strain evidence="4">JP3_7</strain>
    </source>
</reference>
<evidence type="ECO:0000313" key="4">
    <source>
        <dbReference type="EMBL" id="PJF47226.1"/>
    </source>
</evidence>
<dbReference type="InterPro" id="IPR002035">
    <property type="entry name" value="VWF_A"/>
</dbReference>
<dbReference type="CDD" id="cd00198">
    <property type="entry name" value="vWFA"/>
    <property type="match status" value="2"/>
</dbReference>
<dbReference type="AlphaFoldDB" id="A0A2M8QBQ5"/>
<gene>
    <name evidence="4" type="ORF">CUN48_09750</name>
</gene>
<dbReference type="InterPro" id="IPR010768">
    <property type="entry name" value="GATase1-like"/>
</dbReference>
<organism evidence="4 5">
    <name type="scientific">Candidatus Thermofonsia Clade 3 bacterium</name>
    <dbReference type="NCBI Taxonomy" id="2364212"/>
    <lineage>
        <taxon>Bacteria</taxon>
        <taxon>Bacillati</taxon>
        <taxon>Chloroflexota</taxon>
        <taxon>Candidatus Thermofontia</taxon>
        <taxon>Candidatus Thermofonsia Clade 3</taxon>
    </lineage>
</organism>
<dbReference type="PROSITE" id="PS50234">
    <property type="entry name" value="VWFA"/>
    <property type="match status" value="2"/>
</dbReference>
<feature type="region of interest" description="Disordered" evidence="1">
    <location>
        <begin position="910"/>
        <end position="974"/>
    </location>
</feature>
<dbReference type="EMBL" id="PGTN01000060">
    <property type="protein sequence ID" value="PJF47226.1"/>
    <property type="molecule type" value="Genomic_DNA"/>
</dbReference>
<dbReference type="SUPFAM" id="SSF53300">
    <property type="entry name" value="vWA-like"/>
    <property type="match status" value="2"/>
</dbReference>
<keyword evidence="2" id="KW-1133">Transmembrane helix</keyword>
<name>A0A2M8QBQ5_9CHLR</name>
<dbReference type="InterPro" id="IPR029062">
    <property type="entry name" value="Class_I_gatase-like"/>
</dbReference>
<feature type="domain" description="VWFA" evidence="3">
    <location>
        <begin position="79"/>
        <end position="201"/>
    </location>
</feature>
<feature type="domain" description="VWFA" evidence="3">
    <location>
        <begin position="430"/>
        <end position="621"/>
    </location>
</feature>
<evidence type="ECO:0000259" key="3">
    <source>
        <dbReference type="PROSITE" id="PS50234"/>
    </source>
</evidence>
<keyword evidence="2" id="KW-0472">Membrane</keyword>
<dbReference type="Pfam" id="PF07090">
    <property type="entry name" value="GATase1_like"/>
    <property type="match status" value="1"/>
</dbReference>
<dbReference type="PANTHER" id="PTHR37947">
    <property type="entry name" value="BLL2462 PROTEIN"/>
    <property type="match status" value="1"/>
</dbReference>
<comment type="caution">
    <text evidence="4">The sequence shown here is derived from an EMBL/GenBank/DDBJ whole genome shotgun (WGS) entry which is preliminary data.</text>
</comment>